<evidence type="ECO:0000313" key="1">
    <source>
        <dbReference type="EMBL" id="EAZ29694.1"/>
    </source>
</evidence>
<dbReference type="EMBL" id="CM000141">
    <property type="protein sequence ID" value="EAZ29694.1"/>
    <property type="molecule type" value="Genomic_DNA"/>
</dbReference>
<reference evidence="1" key="1">
    <citation type="journal article" date="2005" name="PLoS Biol.">
        <title>The genomes of Oryza sativa: a history of duplications.</title>
        <authorList>
            <person name="Yu J."/>
            <person name="Wang J."/>
            <person name="Lin W."/>
            <person name="Li S."/>
            <person name="Li H."/>
            <person name="Zhou J."/>
            <person name="Ni P."/>
            <person name="Dong W."/>
            <person name="Hu S."/>
            <person name="Zeng C."/>
            <person name="Zhang J."/>
            <person name="Zhang Y."/>
            <person name="Li R."/>
            <person name="Xu Z."/>
            <person name="Li S."/>
            <person name="Li X."/>
            <person name="Zheng H."/>
            <person name="Cong L."/>
            <person name="Lin L."/>
            <person name="Yin J."/>
            <person name="Geng J."/>
            <person name="Li G."/>
            <person name="Shi J."/>
            <person name="Liu J."/>
            <person name="Lv H."/>
            <person name="Li J."/>
            <person name="Wang J."/>
            <person name="Deng Y."/>
            <person name="Ran L."/>
            <person name="Shi X."/>
            <person name="Wang X."/>
            <person name="Wu Q."/>
            <person name="Li C."/>
            <person name="Ren X."/>
            <person name="Wang J."/>
            <person name="Wang X."/>
            <person name="Li D."/>
            <person name="Liu D."/>
            <person name="Zhang X."/>
            <person name="Ji Z."/>
            <person name="Zhao W."/>
            <person name="Sun Y."/>
            <person name="Zhang Z."/>
            <person name="Bao J."/>
            <person name="Han Y."/>
            <person name="Dong L."/>
            <person name="Ji J."/>
            <person name="Chen P."/>
            <person name="Wu S."/>
            <person name="Liu J."/>
            <person name="Xiao Y."/>
            <person name="Bu D."/>
            <person name="Tan J."/>
            <person name="Yang L."/>
            <person name="Ye C."/>
            <person name="Zhang J."/>
            <person name="Xu J."/>
            <person name="Zhou Y."/>
            <person name="Yu Y."/>
            <person name="Zhang B."/>
            <person name="Zhuang S."/>
            <person name="Wei H."/>
            <person name="Liu B."/>
            <person name="Lei M."/>
            <person name="Yu H."/>
            <person name="Li Y."/>
            <person name="Xu H."/>
            <person name="Wei S."/>
            <person name="He X."/>
            <person name="Fang L."/>
            <person name="Zhang Z."/>
            <person name="Zhang Y."/>
            <person name="Huang X."/>
            <person name="Su Z."/>
            <person name="Tong W."/>
            <person name="Li J."/>
            <person name="Tong Z."/>
            <person name="Li S."/>
            <person name="Ye J."/>
            <person name="Wang L."/>
            <person name="Fang L."/>
            <person name="Lei T."/>
            <person name="Chen C."/>
            <person name="Chen H."/>
            <person name="Xu Z."/>
            <person name="Li H."/>
            <person name="Huang H."/>
            <person name="Zhang F."/>
            <person name="Xu H."/>
            <person name="Li N."/>
            <person name="Zhao C."/>
            <person name="Li S."/>
            <person name="Dong L."/>
            <person name="Huang Y."/>
            <person name="Li L."/>
            <person name="Xi Y."/>
            <person name="Qi Q."/>
            <person name="Li W."/>
            <person name="Zhang B."/>
            <person name="Hu W."/>
            <person name="Zhang Y."/>
            <person name="Tian X."/>
            <person name="Jiao Y."/>
            <person name="Liang X."/>
            <person name="Jin J."/>
            <person name="Gao L."/>
            <person name="Zheng W."/>
            <person name="Hao B."/>
            <person name="Liu S."/>
            <person name="Wang W."/>
            <person name="Yuan L."/>
            <person name="Cao M."/>
            <person name="McDermott J."/>
            <person name="Samudrala R."/>
            <person name="Wang J."/>
            <person name="Wong G.K."/>
            <person name="Yang H."/>
        </authorList>
    </citation>
    <scope>NUCLEOTIDE SEQUENCE [LARGE SCALE GENOMIC DNA]</scope>
</reference>
<name>A3AQV5_ORYSJ</name>
<dbReference type="Proteomes" id="UP000007752">
    <property type="component" value="Chromosome 4"/>
</dbReference>
<accession>A3AQV5</accession>
<gene>
    <name evidence="1" type="ORF">OsJ_13760</name>
</gene>
<proteinExistence type="predicted"/>
<dbReference type="AlphaFoldDB" id="A3AQV5"/>
<organism evidence="1">
    <name type="scientific">Oryza sativa subsp. japonica</name>
    <name type="common">Rice</name>
    <dbReference type="NCBI Taxonomy" id="39947"/>
    <lineage>
        <taxon>Eukaryota</taxon>
        <taxon>Viridiplantae</taxon>
        <taxon>Streptophyta</taxon>
        <taxon>Embryophyta</taxon>
        <taxon>Tracheophyta</taxon>
        <taxon>Spermatophyta</taxon>
        <taxon>Magnoliopsida</taxon>
        <taxon>Liliopsida</taxon>
        <taxon>Poales</taxon>
        <taxon>Poaceae</taxon>
        <taxon>BOP clade</taxon>
        <taxon>Oryzoideae</taxon>
        <taxon>Oryzeae</taxon>
        <taxon>Oryzinae</taxon>
        <taxon>Oryza</taxon>
        <taxon>Oryza sativa</taxon>
    </lineage>
</organism>
<sequence length="72" mass="7923">MAQFCVPIQLSKHNRKSAPCFSSQRSIMGMADRNGVRKYDQAQKGNEGSFMEGDMGNADPAGQNVFLSCQIH</sequence>
<reference evidence="1" key="2">
    <citation type="submission" date="2008-12" db="EMBL/GenBank/DDBJ databases">
        <title>Improved gene annotation of the rice (Oryza sativa) genomes.</title>
        <authorList>
            <person name="Wang J."/>
            <person name="Li R."/>
            <person name="Fan W."/>
            <person name="Huang Q."/>
            <person name="Zhang J."/>
            <person name="Zhou Y."/>
            <person name="Hu Y."/>
            <person name="Zi S."/>
            <person name="Li J."/>
            <person name="Ni P."/>
            <person name="Zheng H."/>
            <person name="Zhang Y."/>
            <person name="Zhao M."/>
            <person name="Hao Q."/>
            <person name="McDermott J."/>
            <person name="Samudrala R."/>
            <person name="Kristiansen K."/>
            <person name="Wong G.K.-S."/>
        </authorList>
    </citation>
    <scope>NUCLEOTIDE SEQUENCE</scope>
</reference>
<protein>
    <submittedName>
        <fullName evidence="1">Uncharacterized protein</fullName>
    </submittedName>
</protein>